<dbReference type="OMA" id="VGHNPLW"/>
<dbReference type="PANTHER" id="PTHR14614:SF10">
    <property type="entry name" value="PROTEIN N-TERMINAL AND LYSINE N-METHYLTRANSFERASE EFM7"/>
    <property type="match status" value="1"/>
</dbReference>
<dbReference type="AlphaFoldDB" id="K1WTS8"/>
<accession>K1WTS8</accession>
<keyword evidence="8" id="KW-1185">Reference proteome</keyword>
<evidence type="ECO:0000256" key="1">
    <source>
        <dbReference type="ARBA" id="ARBA00022490"/>
    </source>
</evidence>
<feature type="region of interest" description="Disordered" evidence="6">
    <location>
        <begin position="1"/>
        <end position="25"/>
    </location>
</feature>
<dbReference type="InterPro" id="IPR019410">
    <property type="entry name" value="Methyltransf_16"/>
</dbReference>
<evidence type="ECO:0000256" key="5">
    <source>
        <dbReference type="HAMAP-Rule" id="MF_03223"/>
    </source>
</evidence>
<proteinExistence type="inferred from homology"/>
<dbReference type="PROSITE" id="PS51560">
    <property type="entry name" value="SAM_MT_NNT1"/>
    <property type="match status" value="1"/>
</dbReference>
<reference evidence="7 8" key="1">
    <citation type="journal article" date="2012" name="BMC Genomics">
        <title>Sequencing the genome of Marssonina brunnea reveals fungus-poplar co-evolution.</title>
        <authorList>
            <person name="Zhu S."/>
            <person name="Cao Y.-Z."/>
            <person name="Jiang C."/>
            <person name="Tan B.-Y."/>
            <person name="Wang Z."/>
            <person name="Feng S."/>
            <person name="Zhang L."/>
            <person name="Su X.-H."/>
            <person name="Brejova B."/>
            <person name="Vinar T."/>
            <person name="Xu M."/>
            <person name="Wang M.-X."/>
            <person name="Zhang S.-G."/>
            <person name="Huang M.-R."/>
            <person name="Wu R."/>
            <person name="Zhou Y."/>
        </authorList>
    </citation>
    <scope>NUCLEOTIDE SEQUENCE [LARGE SCALE GENOMIC DNA]</scope>
    <source>
        <strain evidence="7 8">MB_m1</strain>
    </source>
</reference>
<dbReference type="HAMAP" id="MF_03223">
    <property type="entry name" value="Methyltr_EFM7"/>
    <property type="match status" value="1"/>
</dbReference>
<evidence type="ECO:0000256" key="2">
    <source>
        <dbReference type="ARBA" id="ARBA00022603"/>
    </source>
</evidence>
<dbReference type="eggNOG" id="KOG2920">
    <property type="taxonomic scope" value="Eukaryota"/>
</dbReference>
<dbReference type="SUPFAM" id="SSF53335">
    <property type="entry name" value="S-adenosyl-L-methionine-dependent methyltransferases"/>
    <property type="match status" value="1"/>
</dbReference>
<name>K1WTS8_MARBU</name>
<dbReference type="EC" id="2.1.1.-" evidence="5"/>
<dbReference type="GO" id="GO:0032259">
    <property type="term" value="P:methylation"/>
    <property type="evidence" value="ECO:0007669"/>
    <property type="project" value="UniProtKB-KW"/>
</dbReference>
<comment type="function">
    <text evidence="5">S-adenosyl-L-methionine-dependent protein methyltransferase that trimethylates the N-terminal glycine 'Gly-2' of elongation factor 1-alpha, before also catalyzing the mono- and dimethylation of 'Lys-3'.</text>
</comment>
<dbReference type="FunCoup" id="K1WTS8">
    <property type="interactions" value="125"/>
</dbReference>
<dbReference type="GO" id="GO:0005737">
    <property type="term" value="C:cytoplasm"/>
    <property type="evidence" value="ECO:0007669"/>
    <property type="project" value="UniProtKB-SubCell"/>
</dbReference>
<dbReference type="EMBL" id="JH921440">
    <property type="protein sequence ID" value="EKD15862.1"/>
    <property type="molecule type" value="Genomic_DNA"/>
</dbReference>
<keyword evidence="2 5" id="KW-0489">Methyltransferase</keyword>
<dbReference type="HOGENOM" id="CLU_032409_0_1_1"/>
<evidence type="ECO:0000313" key="7">
    <source>
        <dbReference type="EMBL" id="EKD15862.1"/>
    </source>
</evidence>
<feature type="binding site" evidence="5">
    <location>
        <begin position="184"/>
        <end position="186"/>
    </location>
    <ligand>
        <name>S-adenosyl-L-methionine</name>
        <dbReference type="ChEBI" id="CHEBI:59789"/>
    </ligand>
</feature>
<protein>
    <recommendedName>
        <fullName evidence="5">Protein N-terminal and lysine N-methyltransferase EFM7</fullName>
        <ecNumber evidence="5">2.1.1.-</ecNumber>
    </recommendedName>
    <alternativeName>
        <fullName evidence="5">Elongation factor methyltransferase 7</fullName>
    </alternativeName>
</protein>
<dbReference type="Pfam" id="PF10294">
    <property type="entry name" value="Methyltransf_16"/>
    <property type="match status" value="1"/>
</dbReference>
<organism evidence="7 8">
    <name type="scientific">Marssonina brunnea f. sp. multigermtubi (strain MB_m1)</name>
    <name type="common">Marssonina leaf spot fungus</name>
    <dbReference type="NCBI Taxonomy" id="1072389"/>
    <lineage>
        <taxon>Eukaryota</taxon>
        <taxon>Fungi</taxon>
        <taxon>Dikarya</taxon>
        <taxon>Ascomycota</taxon>
        <taxon>Pezizomycotina</taxon>
        <taxon>Leotiomycetes</taxon>
        <taxon>Helotiales</taxon>
        <taxon>Drepanopezizaceae</taxon>
        <taxon>Drepanopeziza</taxon>
    </lineage>
</organism>
<dbReference type="InterPro" id="IPR029063">
    <property type="entry name" value="SAM-dependent_MTases_sf"/>
</dbReference>
<dbReference type="InterPro" id="IPR025784">
    <property type="entry name" value="EFM7"/>
</dbReference>
<evidence type="ECO:0000256" key="3">
    <source>
        <dbReference type="ARBA" id="ARBA00022679"/>
    </source>
</evidence>
<dbReference type="GeneID" id="18761808"/>
<dbReference type="GO" id="GO:0071885">
    <property type="term" value="F:N-terminal protein N-methyltransferase activity"/>
    <property type="evidence" value="ECO:0007669"/>
    <property type="project" value="UniProtKB-UniRule"/>
</dbReference>
<keyword evidence="3 5" id="KW-0808">Transferase</keyword>
<dbReference type="KEGG" id="mbe:MBM_05873"/>
<evidence type="ECO:0000256" key="4">
    <source>
        <dbReference type="ARBA" id="ARBA00022691"/>
    </source>
</evidence>
<dbReference type="Gene3D" id="3.40.50.150">
    <property type="entry name" value="Vaccinia Virus protein VP39"/>
    <property type="match status" value="1"/>
</dbReference>
<feature type="binding site" evidence="5">
    <location>
        <position position="283"/>
    </location>
    <ligand>
        <name>S-adenosyl-L-methionine</name>
        <dbReference type="ChEBI" id="CHEBI:59789"/>
    </ligand>
</feature>
<dbReference type="PANTHER" id="PTHR14614">
    <property type="entry name" value="HEPATOCELLULAR CARCINOMA-ASSOCIATED ANTIGEN"/>
    <property type="match status" value="1"/>
</dbReference>
<dbReference type="GO" id="GO:0016279">
    <property type="term" value="F:protein-lysine N-methyltransferase activity"/>
    <property type="evidence" value="ECO:0007669"/>
    <property type="project" value="UniProtKB-UniRule"/>
</dbReference>
<feature type="compositionally biased region" description="Basic residues" evidence="6">
    <location>
        <begin position="1"/>
        <end position="14"/>
    </location>
</feature>
<dbReference type="InParanoid" id="K1WTS8"/>
<dbReference type="STRING" id="1072389.K1WTS8"/>
<gene>
    <name evidence="5" type="primary">EFM7</name>
    <name evidence="7" type="ORF">MBM_05873</name>
</gene>
<evidence type="ECO:0000313" key="8">
    <source>
        <dbReference type="Proteomes" id="UP000006753"/>
    </source>
</evidence>
<dbReference type="OrthoDB" id="46564at2759"/>
<comment type="subcellular location">
    <subcellularLocation>
        <location evidence="5">Cytoplasm</location>
    </subcellularLocation>
</comment>
<feature type="region of interest" description="Disordered" evidence="6">
    <location>
        <begin position="377"/>
        <end position="400"/>
    </location>
</feature>
<keyword evidence="1 5" id="KW-0963">Cytoplasm</keyword>
<comment type="similarity">
    <text evidence="5">Belongs to the class I-like SAM-binding methyltransferase superfamily. EFM7 family.</text>
</comment>
<keyword evidence="4 5" id="KW-0949">S-adenosyl-L-methionine</keyword>
<dbReference type="Proteomes" id="UP000006753">
    <property type="component" value="Unassembled WGS sequence"/>
</dbReference>
<feature type="binding site" evidence="5">
    <location>
        <position position="244"/>
    </location>
    <ligand>
        <name>S-adenosyl-L-methionine</name>
        <dbReference type="ChEBI" id="CHEBI:59789"/>
    </ligand>
</feature>
<dbReference type="CDD" id="cd02440">
    <property type="entry name" value="AdoMet_MTases"/>
    <property type="match status" value="1"/>
</dbReference>
<evidence type="ECO:0000256" key="6">
    <source>
        <dbReference type="SAM" id="MobiDB-lite"/>
    </source>
</evidence>
<feature type="binding site" evidence="5">
    <location>
        <position position="158"/>
    </location>
    <ligand>
        <name>S-adenosyl-L-methionine</name>
        <dbReference type="ChEBI" id="CHEBI:59789"/>
    </ligand>
</feature>
<feature type="region of interest" description="Disordered" evidence="6">
    <location>
        <begin position="43"/>
        <end position="82"/>
    </location>
</feature>
<sequence length="400" mass="43485">MCRVRATSRPKVPKGRGSQSYTSAHLAQVNTIDQTEFSRKILPSFISPSPEPGTNVNHNPTHDTPRRRKAAPPFSAPTHRTEPYLRAPGHQLADKRDTVAAMATEDDDLDGGLDLFTEPPDYYPPSPKATTESHTLLSGRTLTVSLVGHNPLWGHHLWNAGRLISTYLEKNPSLIANKTILELGAGAGLPSLVCAEIGAKKVLVTDYPDPDLIANLRQNIDAYYSTPGRRCSNKQSLAAEGYCWGADVQPLLAYLPAAAAAPSTGAGVEAASLQQGFDVLILADLLFNHSEHAKLLATIERTLRRGSDAQALVFFTPYRPWLFERDMAFFALARARGFAVEKVLEEMMAEVMFVEDRGDEKMRRTVFGFVLRWGERGEGGEGSEGGEGGKGEGAEGGSVM</sequence>
<feature type="binding site" evidence="5">
    <location>
        <position position="206"/>
    </location>
    <ligand>
        <name>S-adenosyl-L-methionine</name>
        <dbReference type="ChEBI" id="CHEBI:59789"/>
    </ligand>
</feature>